<dbReference type="AlphaFoldDB" id="A0A133VP86"/>
<dbReference type="InterPro" id="IPR011330">
    <property type="entry name" value="Glyco_hydro/deAcase_b/a-brl"/>
</dbReference>
<dbReference type="SUPFAM" id="SSF88713">
    <property type="entry name" value="Glycoside hydrolase/deacetylase"/>
    <property type="match status" value="1"/>
</dbReference>
<evidence type="ECO:0000313" key="4">
    <source>
        <dbReference type="EMBL" id="KXB08275.1"/>
    </source>
</evidence>
<reference evidence="4 5" key="1">
    <citation type="journal article" date="2016" name="Sci. Rep.">
        <title>Metabolic traits of an uncultured archaeal lineage -MSBL1- from brine pools of the Red Sea.</title>
        <authorList>
            <person name="Mwirichia R."/>
            <person name="Alam I."/>
            <person name="Rashid M."/>
            <person name="Vinu M."/>
            <person name="Ba-Alawi W."/>
            <person name="Anthony Kamau A."/>
            <person name="Kamanda Ngugi D."/>
            <person name="Goker M."/>
            <person name="Klenk H.P."/>
            <person name="Bajic V."/>
            <person name="Stingl U."/>
        </authorList>
    </citation>
    <scope>NUCLEOTIDE SEQUENCE [LARGE SCALE GENOMIC DNA]</scope>
    <source>
        <strain evidence="4">SCGC-AAA382N08</strain>
    </source>
</reference>
<dbReference type="PATRIC" id="fig|1698285.3.peg.237"/>
<keyword evidence="5" id="KW-1185">Reference proteome</keyword>
<protein>
    <recommendedName>
        <fullName evidence="3">Glycoside hydrolase family 57 N-terminal domain-containing protein</fullName>
    </recommendedName>
</protein>
<keyword evidence="2" id="KW-0119">Carbohydrate metabolism</keyword>
<dbReference type="InterPro" id="IPR004300">
    <property type="entry name" value="Glyco_hydro_57_N"/>
</dbReference>
<dbReference type="EMBL" id="LHYJ01000020">
    <property type="protein sequence ID" value="KXB08275.1"/>
    <property type="molecule type" value="Genomic_DNA"/>
</dbReference>
<evidence type="ECO:0000313" key="5">
    <source>
        <dbReference type="Proteomes" id="UP000070175"/>
    </source>
</evidence>
<dbReference type="GO" id="GO:0005975">
    <property type="term" value="P:carbohydrate metabolic process"/>
    <property type="evidence" value="ECO:0007669"/>
    <property type="project" value="InterPro"/>
</dbReference>
<gene>
    <name evidence="4" type="ORF">AKJ56_01595</name>
</gene>
<comment type="similarity">
    <text evidence="1">Belongs to the glycosyl hydrolase 57 family.</text>
</comment>
<accession>A0A133VP86</accession>
<name>A0A133VP86_9EURY</name>
<proteinExistence type="inferred from homology"/>
<dbReference type="GO" id="GO:0003824">
    <property type="term" value="F:catalytic activity"/>
    <property type="evidence" value="ECO:0007669"/>
    <property type="project" value="InterPro"/>
</dbReference>
<evidence type="ECO:0000259" key="3">
    <source>
        <dbReference type="Pfam" id="PF03065"/>
    </source>
</evidence>
<feature type="domain" description="Glycoside hydrolase family 57 N-terminal" evidence="3">
    <location>
        <begin position="6"/>
        <end position="291"/>
    </location>
</feature>
<dbReference type="PANTHER" id="PTHR36306">
    <property type="entry name" value="ALPHA-AMYLASE-RELATED-RELATED"/>
    <property type="match status" value="1"/>
</dbReference>
<comment type="caution">
    <text evidence="4">The sequence shown here is derived from an EMBL/GenBank/DDBJ whole genome shotgun (WGS) entry which is preliminary data.</text>
</comment>
<sequence length="404" mass="47051">MDVCVGFEVHQPYRLDRGFVKEKAEGMQPEELFEVYFDSDWNREILNRVAEQCYLPANEILLQNIEKFEDEDGCFKVAISISGTLVEQLEKYYPEVLDSFKRLAKRENVELLGQTYYHSLASLYSIGRREFLEQVRMHEDCMENSFGCEPKVFENTEFLYNNSIAKTVSGLGYEGVFTEGAERVLGWRSPNYVYQAVGSDIKVFMRNYRLSDDVGFRFSNQDWNEWPLTAGKYAAWLSEAQGQCVNLFMDYETFGEYHWPVSGIHDFLRHLPGEVLARDNLRFANPSELLNHDSVDRVNVKDYDTVSWADENRDTSPWLGNELQRVCYKSLKELERPVKKSGDENLLKIWRLLQVSDHLYYMALEGGSAGEVHGYFSQQTAKEAFRAYSRIVSDFREKVLNYLS</sequence>
<dbReference type="Pfam" id="PF03065">
    <property type="entry name" value="Glyco_hydro_57"/>
    <property type="match status" value="1"/>
</dbReference>
<evidence type="ECO:0000256" key="1">
    <source>
        <dbReference type="ARBA" id="ARBA00006821"/>
    </source>
</evidence>
<evidence type="ECO:0000256" key="2">
    <source>
        <dbReference type="ARBA" id="ARBA00023277"/>
    </source>
</evidence>
<dbReference type="Gene3D" id="3.20.110.20">
    <property type="match status" value="1"/>
</dbReference>
<dbReference type="PANTHER" id="PTHR36306:SF1">
    <property type="entry name" value="ALPHA-AMYLASE-RELATED"/>
    <property type="match status" value="1"/>
</dbReference>
<dbReference type="Proteomes" id="UP000070175">
    <property type="component" value="Unassembled WGS sequence"/>
</dbReference>
<dbReference type="CDD" id="cd10795">
    <property type="entry name" value="GH57N_MJA1_like"/>
    <property type="match status" value="1"/>
</dbReference>
<organism evidence="4 5">
    <name type="scientific">candidate division MSBL1 archaeon SCGC-AAA382N08</name>
    <dbReference type="NCBI Taxonomy" id="1698285"/>
    <lineage>
        <taxon>Archaea</taxon>
        <taxon>Methanobacteriati</taxon>
        <taxon>Methanobacteriota</taxon>
        <taxon>candidate division MSBL1</taxon>
    </lineage>
</organism>
<dbReference type="InterPro" id="IPR052046">
    <property type="entry name" value="GH57_Enzymes"/>
</dbReference>